<reference evidence="2" key="1">
    <citation type="submission" date="2023-03" db="EMBL/GenBank/DDBJ databases">
        <authorList>
            <person name="Steffen K."/>
            <person name="Cardenas P."/>
        </authorList>
    </citation>
    <scope>NUCLEOTIDE SEQUENCE</scope>
</reference>
<dbReference type="GO" id="GO:0018812">
    <property type="term" value="F:3-hydroxyacyl-CoA dehydratase activity"/>
    <property type="evidence" value="ECO:0007669"/>
    <property type="project" value="UniProtKB-ARBA"/>
</dbReference>
<dbReference type="Proteomes" id="UP001174909">
    <property type="component" value="Unassembled WGS sequence"/>
</dbReference>
<dbReference type="CDD" id="cd03441">
    <property type="entry name" value="R_hydratase_like"/>
    <property type="match status" value="1"/>
</dbReference>
<evidence type="ECO:0000313" key="3">
    <source>
        <dbReference type="Proteomes" id="UP001174909"/>
    </source>
</evidence>
<keyword evidence="3" id="KW-1185">Reference proteome</keyword>
<dbReference type="InterPro" id="IPR029069">
    <property type="entry name" value="HotDog_dom_sf"/>
</dbReference>
<dbReference type="Gene3D" id="3.10.129.10">
    <property type="entry name" value="Hotdog Thioesterase"/>
    <property type="match status" value="1"/>
</dbReference>
<accession>A0AA35RLW4</accession>
<name>A0AA35RLW4_GEOBA</name>
<evidence type="ECO:0000259" key="1">
    <source>
        <dbReference type="Pfam" id="PF01575"/>
    </source>
</evidence>
<dbReference type="SUPFAM" id="SSF54637">
    <property type="entry name" value="Thioesterase/thiol ester dehydrase-isomerase"/>
    <property type="match status" value="1"/>
</dbReference>
<comment type="caution">
    <text evidence="2">The sequence shown here is derived from an EMBL/GenBank/DDBJ whole genome shotgun (WGS) entry which is preliminary data.</text>
</comment>
<protein>
    <recommendedName>
        <fullName evidence="1">MaoC-like domain-containing protein</fullName>
    </recommendedName>
</protein>
<organism evidence="2 3">
    <name type="scientific">Geodia barretti</name>
    <name type="common">Barrett's horny sponge</name>
    <dbReference type="NCBI Taxonomy" id="519541"/>
    <lineage>
        <taxon>Eukaryota</taxon>
        <taxon>Metazoa</taxon>
        <taxon>Porifera</taxon>
        <taxon>Demospongiae</taxon>
        <taxon>Heteroscleromorpha</taxon>
        <taxon>Tetractinellida</taxon>
        <taxon>Astrophorina</taxon>
        <taxon>Geodiidae</taxon>
        <taxon>Geodia</taxon>
    </lineage>
</organism>
<sequence length="139" mass="15166">MASPRLDSETLPIVTKHITQDVINQFEACGILNRANIHNDPELASKRLGTTYAIASGRMSIAFCTEAMRKFIGADHFHRSGNVNLKFLRPVKHGDTVSVHGQVNSREAQDDGSTLITVDVYCENQNGDKTAVGQASARV</sequence>
<evidence type="ECO:0000313" key="2">
    <source>
        <dbReference type="EMBL" id="CAI8012946.1"/>
    </source>
</evidence>
<dbReference type="EMBL" id="CASHTH010001226">
    <property type="protein sequence ID" value="CAI8012946.1"/>
    <property type="molecule type" value="Genomic_DNA"/>
</dbReference>
<dbReference type="InterPro" id="IPR002539">
    <property type="entry name" value="MaoC-like_dom"/>
</dbReference>
<proteinExistence type="predicted"/>
<dbReference type="AlphaFoldDB" id="A0AA35RLW4"/>
<dbReference type="Pfam" id="PF01575">
    <property type="entry name" value="MaoC_dehydratas"/>
    <property type="match status" value="1"/>
</dbReference>
<gene>
    <name evidence="2" type="ORF">GBAR_LOCUS8254</name>
</gene>
<feature type="domain" description="MaoC-like" evidence="1">
    <location>
        <begin position="14"/>
        <end position="110"/>
    </location>
</feature>